<evidence type="ECO:0000256" key="2">
    <source>
        <dbReference type="SAM" id="Coils"/>
    </source>
</evidence>
<dbReference type="Pfam" id="PF25881">
    <property type="entry name" value="HH_YBHG"/>
    <property type="match status" value="1"/>
</dbReference>
<dbReference type="InterPro" id="IPR006143">
    <property type="entry name" value="RND_pump_MFP"/>
</dbReference>
<evidence type="ECO:0000313" key="6">
    <source>
        <dbReference type="Proteomes" id="UP000320176"/>
    </source>
</evidence>
<name>A0A5C6A1N6_9BACT</name>
<dbReference type="Gene3D" id="2.40.50.100">
    <property type="match status" value="1"/>
</dbReference>
<sequence length="530" mass="57428">MRCGAIRLVASPTPSAAGQSSEARRSAGFGDRWPWTHGFMLDRQLRCHDSMHLTPLCGMPPPVRTSLVPSSHRSPSHFATQRGVAGKCMRELPPESAYGLDCTLIFSDRSRRKFLWLIFVVAVFLPGTAKTRATAQDSGAPVTASKVQLRQSKSSYQLLGTVTPSRMTTIGCALAGRVDILHVKRGDHLAKGEDIANLKTEVIKIEIAAAKAEHRLAQQQLAELQAGSRSEDVEEARARMEAAAAISRRSESQMKRIKRLIASNAASADEVDVAIADADSSEQLYRAAKVAYDRTVAGPRLEQIAQAQASVDLQGERVRLLEDRLQKHTVVAPFDGYVTAEHTEAGAWVVAGDPVIDMIELDTVLVEVAVPVSQIIALRQGQSIRVECPERPGELLLATLERIVPSADTRSRTFPILLRIENRTVDGIPILMSGMVVRIDLPVGPETQSLFVPTDSIVLDRTKHSVFVVDVDGQAGMLTGAVRRVPVELGIADGELIAVTGDLQAGEWVVTRGNERLAIGQSVSFAAEVE</sequence>
<dbReference type="NCBIfam" id="TIGR01730">
    <property type="entry name" value="RND_mfp"/>
    <property type="match status" value="1"/>
</dbReference>
<dbReference type="OrthoDB" id="5318766at2"/>
<dbReference type="Proteomes" id="UP000320176">
    <property type="component" value="Unassembled WGS sequence"/>
</dbReference>
<protein>
    <submittedName>
        <fullName evidence="5">Multidrug resistance protein MdtA</fullName>
    </submittedName>
</protein>
<dbReference type="GO" id="GO:1990281">
    <property type="term" value="C:efflux pump complex"/>
    <property type="evidence" value="ECO:0007669"/>
    <property type="project" value="TreeGrafter"/>
</dbReference>
<comment type="caution">
    <text evidence="5">The sequence shown here is derived from an EMBL/GenBank/DDBJ whole genome shotgun (WGS) entry which is preliminary data.</text>
</comment>
<organism evidence="5 6">
    <name type="scientific">Stieleria varia</name>
    <dbReference type="NCBI Taxonomy" id="2528005"/>
    <lineage>
        <taxon>Bacteria</taxon>
        <taxon>Pseudomonadati</taxon>
        <taxon>Planctomycetota</taxon>
        <taxon>Planctomycetia</taxon>
        <taxon>Pirellulales</taxon>
        <taxon>Pirellulaceae</taxon>
        <taxon>Stieleria</taxon>
    </lineage>
</organism>
<dbReference type="Pfam" id="PF25954">
    <property type="entry name" value="Beta-barrel_RND_2"/>
    <property type="match status" value="1"/>
</dbReference>
<comment type="similarity">
    <text evidence="1">Belongs to the membrane fusion protein (MFP) (TC 8.A.1) family.</text>
</comment>
<reference evidence="5 6" key="1">
    <citation type="submission" date="2019-02" db="EMBL/GenBank/DDBJ databases">
        <title>Deep-cultivation of Planctomycetes and their phenomic and genomic characterization uncovers novel biology.</title>
        <authorList>
            <person name="Wiegand S."/>
            <person name="Jogler M."/>
            <person name="Boedeker C."/>
            <person name="Pinto D."/>
            <person name="Vollmers J."/>
            <person name="Rivas-Marin E."/>
            <person name="Kohn T."/>
            <person name="Peeters S.H."/>
            <person name="Heuer A."/>
            <person name="Rast P."/>
            <person name="Oberbeckmann S."/>
            <person name="Bunk B."/>
            <person name="Jeske O."/>
            <person name="Meyerdierks A."/>
            <person name="Storesund J.E."/>
            <person name="Kallscheuer N."/>
            <person name="Luecker S."/>
            <person name="Lage O.M."/>
            <person name="Pohl T."/>
            <person name="Merkel B.J."/>
            <person name="Hornburger P."/>
            <person name="Mueller R.-W."/>
            <person name="Bruemmer F."/>
            <person name="Labrenz M."/>
            <person name="Spormann A.M."/>
            <person name="Op Den Camp H."/>
            <person name="Overmann J."/>
            <person name="Amann R."/>
            <person name="Jetten M.S.M."/>
            <person name="Mascher T."/>
            <person name="Medema M.H."/>
            <person name="Devos D.P."/>
            <person name="Kaster A.-K."/>
            <person name="Ovreas L."/>
            <person name="Rohde M."/>
            <person name="Galperin M.Y."/>
            <person name="Jogler C."/>
        </authorList>
    </citation>
    <scope>NUCLEOTIDE SEQUENCE [LARGE SCALE GENOMIC DNA]</scope>
    <source>
        <strain evidence="5 6">Pla52n</strain>
    </source>
</reference>
<dbReference type="PANTHER" id="PTHR30469">
    <property type="entry name" value="MULTIDRUG RESISTANCE PROTEIN MDTA"/>
    <property type="match status" value="1"/>
</dbReference>
<dbReference type="AlphaFoldDB" id="A0A5C6A1N6"/>
<dbReference type="InterPro" id="IPR058792">
    <property type="entry name" value="Beta-barrel_RND_2"/>
</dbReference>
<feature type="domain" description="CusB-like beta-barrel" evidence="4">
    <location>
        <begin position="364"/>
        <end position="440"/>
    </location>
</feature>
<evidence type="ECO:0000259" key="3">
    <source>
        <dbReference type="Pfam" id="PF25881"/>
    </source>
</evidence>
<proteinExistence type="inferred from homology"/>
<dbReference type="Gene3D" id="2.40.420.20">
    <property type="match status" value="1"/>
</dbReference>
<keyword evidence="6" id="KW-1185">Reference proteome</keyword>
<gene>
    <name evidence="5" type="primary">mdtA_5</name>
    <name evidence="5" type="ORF">Pla52n_55920</name>
</gene>
<dbReference type="PANTHER" id="PTHR30469:SF15">
    <property type="entry name" value="HLYD FAMILY OF SECRETION PROTEINS"/>
    <property type="match status" value="1"/>
</dbReference>
<dbReference type="InterPro" id="IPR059052">
    <property type="entry name" value="HH_YbhG-like"/>
</dbReference>
<feature type="coiled-coil region" evidence="2">
    <location>
        <begin position="195"/>
        <end position="227"/>
    </location>
</feature>
<dbReference type="SUPFAM" id="SSF111369">
    <property type="entry name" value="HlyD-like secretion proteins"/>
    <property type="match status" value="1"/>
</dbReference>
<evidence type="ECO:0000313" key="5">
    <source>
        <dbReference type="EMBL" id="TWT93764.1"/>
    </source>
</evidence>
<accession>A0A5C6A1N6</accession>
<dbReference type="Gene3D" id="2.40.30.170">
    <property type="match status" value="1"/>
</dbReference>
<dbReference type="GO" id="GO:0015562">
    <property type="term" value="F:efflux transmembrane transporter activity"/>
    <property type="evidence" value="ECO:0007669"/>
    <property type="project" value="TreeGrafter"/>
</dbReference>
<dbReference type="EMBL" id="SJPN01000008">
    <property type="protein sequence ID" value="TWT93764.1"/>
    <property type="molecule type" value="Genomic_DNA"/>
</dbReference>
<evidence type="ECO:0000259" key="4">
    <source>
        <dbReference type="Pfam" id="PF25954"/>
    </source>
</evidence>
<keyword evidence="2" id="KW-0175">Coiled coil</keyword>
<feature type="domain" description="YbhG-like alpha-helical hairpin" evidence="3">
    <location>
        <begin position="204"/>
        <end position="316"/>
    </location>
</feature>
<evidence type="ECO:0000256" key="1">
    <source>
        <dbReference type="ARBA" id="ARBA00009477"/>
    </source>
</evidence>